<sequence length="1353" mass="141923">MTARQVIVRVLRWSAITIVMLAALLAGLRLAAGGAPGRWLVTSQLDGREIGGQTIAIEGLSGDPLSRLHLDRLALADADGVWLTAEDIRLDWQASSLLFKPYRVRSISAARVEVLRRPAGRDDAPDSDGGLPELPALILGELTVAELALAEGVAGPASRLRIDASAEAGAGDGARLHLDAERVDAEGDRLAADLRIDASGIAGTLDAFGAADGPLASLLRLSGRTIHAEGEIAGDGDAGNGDVVLRAGDQEMARARINWTERDWRAEGRVDVEGWGVVPESYRDLAGDADIVAEGSREAGFTFTRLEAETSSGSATLAPAGENAWTVSARAGTGTIAALTSGRVTARTASWSGRVETGGGLRLDGELTAEALAVDYVTADRVSGPVTVVRRDGRYIIESRLDLQSPHLAVEQAAPLIGDTAALDFAGTWDGQARALEIDRLAVETGHARLDASGRYPLGEDDPALDAVLAINDIARLTSRASGPARLTLNAQSWQSAHLGVDATSVVWDPAYADLLRDLEGEVTVARTDDGWQMRDIRARASGVDLSGRGQTRGDGWTAEGDLALSGQLPVEAAQIDGALATAFRVNAAGNGRIEIRTATRSNAITAGQLTVTDPNLAIETIWQDGSLTADWILEATRNGKPVRMTGAVTRTGDTWSAHIDESLIGPFRISASAEQTTQRLDAAFDMELGDRARSSIRYSASPEALRDGVLDAELIISGHSFSGGYLAEATLRLDGPLSDMAVRTTATGRLRSPLTLNAAGRLGISEDGAVSLSLSPSGRWSIHRIRTAEPVTLDYADGDYRAGGATTIGDGTLSWRYARTGGQAELEAGLAGLPVTVIADITAFPPAAGMLSGEVRLERIDGVWQGGAALGIDDLAALAADSAQPVDADLVLDVAENTRIEMTLTGDDLSGNATLVREGLTPRLAMLAGEDGSPVSGRLRLRGDIADLAALLVPPDARIDGGELVAEVDLAGVRGAPELAGRLQLSGGQVTATATGATIRDLELAATFDGSGLELTELSASDGESGRLTGSGVLRLPTEGPRGEAELEFDRFQAARRDDMTIQATGNANLSLDARGLLISGAANVDRARIRPSMNGAASIPEIDVQEINLPKGRQSYSRNVLPMRLDYAVEADRNIYITSSTFSSEWGLDLNAGGAVGKPELSGRAMLLDGTAFVFNRRFRLEGGEVRFDGAPEDARVDLTATHERTGFSATARIEGPVRSPSVTLSSDPALPEDEILSRLLFDESVSELGAFEAAQLAAQLSGQSLLNIVGQLRDLAGIDRLSVSTDADGNIAVTGGVRLGDNVYVELGTGGTSALGQALVEWQLTPDLSVLSRLSADTDASVAIRWRRDY</sequence>
<evidence type="ECO:0000256" key="1">
    <source>
        <dbReference type="ARBA" id="ARBA00004167"/>
    </source>
</evidence>
<dbReference type="GO" id="GO:0097347">
    <property type="term" value="C:TAM protein secretion complex"/>
    <property type="evidence" value="ECO:0007669"/>
    <property type="project" value="TreeGrafter"/>
</dbReference>
<proteinExistence type="predicted"/>
<evidence type="ECO:0000259" key="6">
    <source>
        <dbReference type="Pfam" id="PF04357"/>
    </source>
</evidence>
<dbReference type="GO" id="GO:0009306">
    <property type="term" value="P:protein secretion"/>
    <property type="evidence" value="ECO:0007669"/>
    <property type="project" value="InterPro"/>
</dbReference>
<feature type="domain" description="Translocation and assembly module TamB C-terminal" evidence="6">
    <location>
        <begin position="1019"/>
        <end position="1353"/>
    </location>
</feature>
<evidence type="ECO:0000256" key="3">
    <source>
        <dbReference type="ARBA" id="ARBA00022989"/>
    </source>
</evidence>
<feature type="region of interest" description="Disordered" evidence="5">
    <location>
        <begin position="1021"/>
        <end position="1041"/>
    </location>
</feature>
<evidence type="ECO:0000256" key="2">
    <source>
        <dbReference type="ARBA" id="ARBA00022692"/>
    </source>
</evidence>
<dbReference type="Proteomes" id="UP001143486">
    <property type="component" value="Unassembled WGS sequence"/>
</dbReference>
<dbReference type="PANTHER" id="PTHR36985">
    <property type="entry name" value="TRANSLOCATION AND ASSEMBLY MODULE SUBUNIT TAMB"/>
    <property type="match status" value="1"/>
</dbReference>
<dbReference type="InterPro" id="IPR007452">
    <property type="entry name" value="TamB_C"/>
</dbReference>
<dbReference type="PANTHER" id="PTHR36985:SF1">
    <property type="entry name" value="TRANSLOCATION AND ASSEMBLY MODULE SUBUNIT TAMB"/>
    <property type="match status" value="1"/>
</dbReference>
<evidence type="ECO:0000256" key="5">
    <source>
        <dbReference type="SAM" id="MobiDB-lite"/>
    </source>
</evidence>
<gene>
    <name evidence="7" type="ORF">GCM10017621_13590</name>
</gene>
<dbReference type="Pfam" id="PF04357">
    <property type="entry name" value="TamB"/>
    <property type="match status" value="1"/>
</dbReference>
<keyword evidence="4" id="KW-0472">Membrane</keyword>
<dbReference type="GO" id="GO:0005886">
    <property type="term" value="C:plasma membrane"/>
    <property type="evidence" value="ECO:0007669"/>
    <property type="project" value="InterPro"/>
</dbReference>
<evidence type="ECO:0000313" key="8">
    <source>
        <dbReference type="Proteomes" id="UP001143486"/>
    </source>
</evidence>
<evidence type="ECO:0000313" key="7">
    <source>
        <dbReference type="EMBL" id="GLK51851.1"/>
    </source>
</evidence>
<protein>
    <recommendedName>
        <fullName evidence="6">Translocation and assembly module TamB C-terminal domain-containing protein</fullName>
    </recommendedName>
</protein>
<keyword evidence="8" id="KW-1185">Reference proteome</keyword>
<name>A0A9W6MNF4_9PROT</name>
<keyword evidence="3" id="KW-1133">Transmembrane helix</keyword>
<dbReference type="EMBL" id="BSFE01000003">
    <property type="protein sequence ID" value="GLK51851.1"/>
    <property type="molecule type" value="Genomic_DNA"/>
</dbReference>
<keyword evidence="2" id="KW-0812">Transmembrane</keyword>
<dbReference type="RefSeq" id="WP_271186215.1">
    <property type="nucleotide sequence ID" value="NZ_BSFE01000003.1"/>
</dbReference>
<reference evidence="7" key="2">
    <citation type="submission" date="2023-01" db="EMBL/GenBank/DDBJ databases">
        <authorList>
            <person name="Sun Q."/>
            <person name="Evtushenko L."/>
        </authorList>
    </citation>
    <scope>NUCLEOTIDE SEQUENCE</scope>
    <source>
        <strain evidence="7">VKM B-1513</strain>
    </source>
</reference>
<accession>A0A9W6MNF4</accession>
<evidence type="ECO:0000256" key="4">
    <source>
        <dbReference type="ARBA" id="ARBA00023136"/>
    </source>
</evidence>
<organism evidence="7 8">
    <name type="scientific">Maricaulis virginensis</name>
    <dbReference type="NCBI Taxonomy" id="144022"/>
    <lineage>
        <taxon>Bacteria</taxon>
        <taxon>Pseudomonadati</taxon>
        <taxon>Pseudomonadota</taxon>
        <taxon>Alphaproteobacteria</taxon>
        <taxon>Maricaulales</taxon>
        <taxon>Maricaulaceae</taxon>
        <taxon>Maricaulis</taxon>
    </lineage>
</organism>
<reference evidence="7" key="1">
    <citation type="journal article" date="2014" name="Int. J. Syst. Evol. Microbiol.">
        <title>Complete genome sequence of Corynebacterium casei LMG S-19264T (=DSM 44701T), isolated from a smear-ripened cheese.</title>
        <authorList>
            <consortium name="US DOE Joint Genome Institute (JGI-PGF)"/>
            <person name="Walter F."/>
            <person name="Albersmeier A."/>
            <person name="Kalinowski J."/>
            <person name="Ruckert C."/>
        </authorList>
    </citation>
    <scope>NUCLEOTIDE SEQUENCE</scope>
    <source>
        <strain evidence="7">VKM B-1513</strain>
    </source>
</reference>
<comment type="subcellular location">
    <subcellularLocation>
        <location evidence="1">Membrane</location>
        <topology evidence="1">Single-pass membrane protein</topology>
    </subcellularLocation>
</comment>
<comment type="caution">
    <text evidence="7">The sequence shown here is derived from an EMBL/GenBank/DDBJ whole genome shotgun (WGS) entry which is preliminary data.</text>
</comment>